<evidence type="ECO:0000313" key="3">
    <source>
        <dbReference type="Proteomes" id="UP000000305"/>
    </source>
</evidence>
<dbReference type="OrthoDB" id="5953030at2759"/>
<dbReference type="AlphaFoldDB" id="E9I356"/>
<proteinExistence type="predicted"/>
<evidence type="ECO:0008006" key="4">
    <source>
        <dbReference type="Google" id="ProtNLM"/>
    </source>
</evidence>
<protein>
    <recommendedName>
        <fullName evidence="4">Endonuclease/exonuclease/phosphatase domain-containing protein</fullName>
    </recommendedName>
</protein>
<accession>E9I356</accession>
<dbReference type="HOGENOM" id="CLU_144559_0_0_1"/>
<dbReference type="PANTHER" id="PTHR46670:SF3">
    <property type="entry name" value="ENDONUCLEASE_EXONUCLEASE_PHOSPHATASE DOMAIN-CONTAINING PROTEIN"/>
    <property type="match status" value="1"/>
</dbReference>
<organism evidence="2 3">
    <name type="scientific">Daphnia pulex</name>
    <name type="common">Water flea</name>
    <dbReference type="NCBI Taxonomy" id="6669"/>
    <lineage>
        <taxon>Eukaryota</taxon>
        <taxon>Metazoa</taxon>
        <taxon>Ecdysozoa</taxon>
        <taxon>Arthropoda</taxon>
        <taxon>Crustacea</taxon>
        <taxon>Branchiopoda</taxon>
        <taxon>Diplostraca</taxon>
        <taxon>Cladocera</taxon>
        <taxon>Anomopoda</taxon>
        <taxon>Daphniidae</taxon>
        <taxon>Daphnia</taxon>
    </lineage>
</organism>
<sequence length="153" mass="17939">MHCYTSDLISDHFAVHTLVKVHRLVRPQKTVVFRRLKSIDREAFVSDLLASSIFIDPENDTASLLAQYNTDVRAVLDKHAPLITKRLTVRPDNPWDCEEIRTCRRNLRRWERKYRARGLTIDRECLTNAREALKKLIFEKKSSFITQKITESA</sequence>
<feature type="non-terminal residue" evidence="2">
    <location>
        <position position="153"/>
    </location>
</feature>
<evidence type="ECO:0000313" key="2">
    <source>
        <dbReference type="EMBL" id="EFX61574.1"/>
    </source>
</evidence>
<dbReference type="KEGG" id="dpx:DAPPUDRAFT_338930"/>
<dbReference type="STRING" id="6669.E9I356"/>
<name>E9I356_DAPPU</name>
<dbReference type="EMBL" id="GL734381">
    <property type="protein sequence ID" value="EFX61574.1"/>
    <property type="molecule type" value="Genomic_DNA"/>
</dbReference>
<dbReference type="Proteomes" id="UP000000305">
    <property type="component" value="Unassembled WGS sequence"/>
</dbReference>
<reference evidence="2 3" key="1">
    <citation type="journal article" date="2011" name="Science">
        <title>The ecoresponsive genome of Daphnia pulex.</title>
        <authorList>
            <person name="Colbourne J.K."/>
            <person name="Pfrender M.E."/>
            <person name="Gilbert D."/>
            <person name="Thomas W.K."/>
            <person name="Tucker A."/>
            <person name="Oakley T.H."/>
            <person name="Tokishita S."/>
            <person name="Aerts A."/>
            <person name="Arnold G.J."/>
            <person name="Basu M.K."/>
            <person name="Bauer D.J."/>
            <person name="Caceres C.E."/>
            <person name="Carmel L."/>
            <person name="Casola C."/>
            <person name="Choi J.H."/>
            <person name="Detter J.C."/>
            <person name="Dong Q."/>
            <person name="Dusheyko S."/>
            <person name="Eads B.D."/>
            <person name="Frohlich T."/>
            <person name="Geiler-Samerotte K.A."/>
            <person name="Gerlach D."/>
            <person name="Hatcher P."/>
            <person name="Jogdeo S."/>
            <person name="Krijgsveld J."/>
            <person name="Kriventseva E.V."/>
            <person name="Kultz D."/>
            <person name="Laforsch C."/>
            <person name="Lindquist E."/>
            <person name="Lopez J."/>
            <person name="Manak J.R."/>
            <person name="Muller J."/>
            <person name="Pangilinan J."/>
            <person name="Patwardhan R.P."/>
            <person name="Pitluck S."/>
            <person name="Pritham E.J."/>
            <person name="Rechtsteiner A."/>
            <person name="Rho M."/>
            <person name="Rogozin I.B."/>
            <person name="Sakarya O."/>
            <person name="Salamov A."/>
            <person name="Schaack S."/>
            <person name="Shapiro H."/>
            <person name="Shiga Y."/>
            <person name="Skalitzky C."/>
            <person name="Smith Z."/>
            <person name="Souvorov A."/>
            <person name="Sung W."/>
            <person name="Tang Z."/>
            <person name="Tsuchiya D."/>
            <person name="Tu H."/>
            <person name="Vos H."/>
            <person name="Wang M."/>
            <person name="Wolf Y.I."/>
            <person name="Yamagata H."/>
            <person name="Yamada T."/>
            <person name="Ye Y."/>
            <person name="Shaw J.R."/>
            <person name="Andrews J."/>
            <person name="Crease T.J."/>
            <person name="Tang H."/>
            <person name="Lucas S.M."/>
            <person name="Robertson H.M."/>
            <person name="Bork P."/>
            <person name="Koonin E.V."/>
            <person name="Zdobnov E.M."/>
            <person name="Grigoriev I.V."/>
            <person name="Lynch M."/>
            <person name="Boore J.L."/>
        </authorList>
    </citation>
    <scope>NUCLEOTIDE SEQUENCE [LARGE SCALE GENOMIC DNA]</scope>
</reference>
<dbReference type="PANTHER" id="PTHR46670">
    <property type="entry name" value="ENDO/EXONUCLEASE/PHOSPHATASE DOMAIN-CONTAINING PROTEIN"/>
    <property type="match status" value="1"/>
</dbReference>
<keyword evidence="3" id="KW-1185">Reference proteome</keyword>
<evidence type="ECO:0000313" key="1">
    <source>
        <dbReference type="EMBL" id="EFX60903.1"/>
    </source>
</evidence>
<dbReference type="EMBL" id="GL735361">
    <property type="protein sequence ID" value="EFX60903.1"/>
    <property type="molecule type" value="Genomic_DNA"/>
</dbReference>
<dbReference type="KEGG" id="dpx:DAPPUDRAFT_341051"/>
<gene>
    <name evidence="2" type="ORF">DAPPUDRAFT_338930</name>
    <name evidence="1" type="ORF">DAPPUDRAFT_341051</name>
</gene>